<evidence type="ECO:0008006" key="2">
    <source>
        <dbReference type="Google" id="ProtNLM"/>
    </source>
</evidence>
<name>A0A644YIR2_9ZZZZ</name>
<dbReference type="Pfam" id="PF06252">
    <property type="entry name" value="GemA"/>
    <property type="match status" value="1"/>
</dbReference>
<evidence type="ECO:0000313" key="1">
    <source>
        <dbReference type="EMBL" id="MPM28219.1"/>
    </source>
</evidence>
<dbReference type="InterPro" id="IPR009363">
    <property type="entry name" value="Phage_Mu_Gp16"/>
</dbReference>
<sequence length="152" mass="17267">MAAARHTGGRKPASIRTLWAIAKSEELKLSDEDLHAVVYRETGKESMKKLSQGEINTLARILQNMKDGVQRDVNAKRIDEGGNAQTERQRRKIYALCDALGWNDDPRRLEGFVKRVTHVDRVEWLSIPQCEKVIEGLKAMVARQKKKGEISE</sequence>
<gene>
    <name evidence="1" type="ORF">SDC9_74738</name>
</gene>
<reference evidence="1" key="1">
    <citation type="submission" date="2019-08" db="EMBL/GenBank/DDBJ databases">
        <authorList>
            <person name="Kucharzyk K."/>
            <person name="Murdoch R.W."/>
            <person name="Higgins S."/>
            <person name="Loffler F."/>
        </authorList>
    </citation>
    <scope>NUCLEOTIDE SEQUENCE</scope>
</reference>
<proteinExistence type="predicted"/>
<dbReference type="EMBL" id="VSSQ01005195">
    <property type="protein sequence ID" value="MPM28219.1"/>
    <property type="molecule type" value="Genomic_DNA"/>
</dbReference>
<comment type="caution">
    <text evidence="1">The sequence shown here is derived from an EMBL/GenBank/DDBJ whole genome shotgun (WGS) entry which is preliminary data.</text>
</comment>
<organism evidence="1">
    <name type="scientific">bioreactor metagenome</name>
    <dbReference type="NCBI Taxonomy" id="1076179"/>
    <lineage>
        <taxon>unclassified sequences</taxon>
        <taxon>metagenomes</taxon>
        <taxon>ecological metagenomes</taxon>
    </lineage>
</organism>
<protein>
    <recommendedName>
        <fullName evidence="2">Regulatory protein GemA</fullName>
    </recommendedName>
</protein>
<accession>A0A644YIR2</accession>
<dbReference type="AlphaFoldDB" id="A0A644YIR2"/>